<feature type="compositionally biased region" description="Polar residues" evidence="1">
    <location>
        <begin position="214"/>
        <end position="228"/>
    </location>
</feature>
<organism evidence="4 6">
    <name type="scientific">Bursaphelenchus xylophilus</name>
    <name type="common">Pinewood nematode worm</name>
    <name type="synonym">Aphelenchoides xylophilus</name>
    <dbReference type="NCBI Taxonomy" id="6326"/>
    <lineage>
        <taxon>Eukaryota</taxon>
        <taxon>Metazoa</taxon>
        <taxon>Ecdysozoa</taxon>
        <taxon>Nematoda</taxon>
        <taxon>Chromadorea</taxon>
        <taxon>Rhabditida</taxon>
        <taxon>Tylenchina</taxon>
        <taxon>Tylenchomorpha</taxon>
        <taxon>Aphelenchoidea</taxon>
        <taxon>Aphelenchoididae</taxon>
        <taxon>Bursaphelenchus</taxon>
    </lineage>
</organism>
<feature type="compositionally biased region" description="Polar residues" evidence="1">
    <location>
        <begin position="100"/>
        <end position="112"/>
    </location>
</feature>
<reference evidence="6" key="1">
    <citation type="submission" date="2016-11" db="UniProtKB">
        <authorList>
            <consortium name="WormBaseParasite"/>
        </authorList>
    </citation>
    <scope>IDENTIFICATION</scope>
</reference>
<feature type="compositionally biased region" description="Low complexity" evidence="1">
    <location>
        <begin position="88"/>
        <end position="99"/>
    </location>
</feature>
<dbReference type="Proteomes" id="UP000095284">
    <property type="component" value="Unplaced"/>
</dbReference>
<protein>
    <submittedName>
        <fullName evidence="3">(pine wood nematode) hypothetical protein</fullName>
    </submittedName>
</protein>
<dbReference type="EMBL" id="CAJFCV020000005">
    <property type="protein sequence ID" value="CAG9123010.1"/>
    <property type="molecule type" value="Genomic_DNA"/>
</dbReference>
<accession>A0A1I7RSE5</accession>
<keyword evidence="2" id="KW-0812">Transmembrane</keyword>
<feature type="compositionally biased region" description="Basic and acidic residues" evidence="1">
    <location>
        <begin position="155"/>
        <end position="167"/>
    </location>
</feature>
<keyword evidence="2" id="KW-1133">Transmembrane helix</keyword>
<dbReference type="Proteomes" id="UP000659654">
    <property type="component" value="Unassembled WGS sequence"/>
</dbReference>
<keyword evidence="5" id="KW-1185">Reference proteome</keyword>
<evidence type="ECO:0000313" key="5">
    <source>
        <dbReference type="Proteomes" id="UP000659654"/>
    </source>
</evidence>
<sequence>MWWVASIYLIICWSMQLHLLVLCKKISQIRRQSRPRSGTSSQPNSNVNSPILLVKEKEASKTTSTATTISKDQTTRNGNHGSKRVHSSKASSQPQSQQKVTAASKGTSTTVKSSEDSRKSKNKKEKTAGSERKSVKKRGSKDKKKHKKSKKGKSRKEIDINKYKLEDDVTLDPGIDIEELDAENDFPIAEKFSSNDTDRHDRTPVFVSGRENSDNTPIKSDKQSCSYR</sequence>
<dbReference type="AlphaFoldDB" id="A0A1I7RSE5"/>
<evidence type="ECO:0000313" key="4">
    <source>
        <dbReference type="Proteomes" id="UP000095284"/>
    </source>
</evidence>
<dbReference type="EMBL" id="CAJFDI010000005">
    <property type="protein sequence ID" value="CAD5231703.1"/>
    <property type="molecule type" value="Genomic_DNA"/>
</dbReference>
<feature type="compositionally biased region" description="Basic residues" evidence="1">
    <location>
        <begin position="134"/>
        <end position="154"/>
    </location>
</feature>
<proteinExistence type="predicted"/>
<evidence type="ECO:0000313" key="6">
    <source>
        <dbReference type="WBParaSite" id="BXY_0364900.1"/>
    </source>
</evidence>
<feature type="transmembrane region" description="Helical" evidence="2">
    <location>
        <begin position="6"/>
        <end position="23"/>
    </location>
</feature>
<dbReference type="WBParaSite" id="BXY_0364900.1">
    <property type="protein sequence ID" value="BXY_0364900.1"/>
    <property type="gene ID" value="BXY_0364900"/>
</dbReference>
<dbReference type="Proteomes" id="UP000582659">
    <property type="component" value="Unassembled WGS sequence"/>
</dbReference>
<reference evidence="3" key="2">
    <citation type="submission" date="2020-09" db="EMBL/GenBank/DDBJ databases">
        <authorList>
            <person name="Kikuchi T."/>
        </authorList>
    </citation>
    <scope>NUCLEOTIDE SEQUENCE</scope>
    <source>
        <strain evidence="3">Ka4C1</strain>
    </source>
</reference>
<gene>
    <name evidence="3" type="ORF">BXYJ_LOCUS11799</name>
</gene>
<feature type="region of interest" description="Disordered" evidence="1">
    <location>
        <begin position="33"/>
        <end position="228"/>
    </location>
</feature>
<feature type="compositionally biased region" description="Acidic residues" evidence="1">
    <location>
        <begin position="175"/>
        <end position="184"/>
    </location>
</feature>
<keyword evidence="2" id="KW-0472">Membrane</keyword>
<feature type="compositionally biased region" description="Basic and acidic residues" evidence="1">
    <location>
        <begin position="113"/>
        <end position="133"/>
    </location>
</feature>
<evidence type="ECO:0000256" key="1">
    <source>
        <dbReference type="SAM" id="MobiDB-lite"/>
    </source>
</evidence>
<feature type="compositionally biased region" description="Polar residues" evidence="1">
    <location>
        <begin position="38"/>
        <end position="49"/>
    </location>
</feature>
<evidence type="ECO:0000256" key="2">
    <source>
        <dbReference type="SAM" id="Phobius"/>
    </source>
</evidence>
<feature type="compositionally biased region" description="Polar residues" evidence="1">
    <location>
        <begin position="69"/>
        <end position="80"/>
    </location>
</feature>
<evidence type="ECO:0000313" key="3">
    <source>
        <dbReference type="EMBL" id="CAD5231703.1"/>
    </source>
</evidence>
<name>A0A1I7RSE5_BURXY</name>